<evidence type="ECO:0000313" key="3">
    <source>
        <dbReference type="Proteomes" id="UP000325516"/>
    </source>
</evidence>
<dbReference type="Gene3D" id="3.40.430.10">
    <property type="entry name" value="Dihydrofolate Reductase, subunit A"/>
    <property type="match status" value="1"/>
</dbReference>
<dbReference type="Pfam" id="PF01872">
    <property type="entry name" value="RibD_C"/>
    <property type="match status" value="1"/>
</dbReference>
<name>A0A5J6L3B8_9MICO</name>
<dbReference type="Proteomes" id="UP000325516">
    <property type="component" value="Chromosome"/>
</dbReference>
<dbReference type="GO" id="GO:0008703">
    <property type="term" value="F:5-amino-6-(5-phosphoribosylamino)uracil reductase activity"/>
    <property type="evidence" value="ECO:0007669"/>
    <property type="project" value="InterPro"/>
</dbReference>
<accession>A0A5J6L3B8</accession>
<proteinExistence type="predicted"/>
<sequence>MVTTVFNTAVTVNGFLADEHDSLDWLFAVPGADEAENEMGDFLATVGAFVMGAATYEWVLRHDEEQRPGMWAESYGTLACFVMTHRSLAVPPGGNVRFVQGEVASFWPDLVEAAGDGVLWLVGGGDLVGQFDDAGHLDEIRLSVAPAFLPAGKPLLPRRIGPERLQLQSVRAAGQFVEVAYRVLPAAP</sequence>
<dbReference type="EMBL" id="CP044232">
    <property type="protein sequence ID" value="QEW03069.1"/>
    <property type="molecule type" value="Genomic_DNA"/>
</dbReference>
<gene>
    <name evidence="2" type="ORF">F6J85_08095</name>
</gene>
<reference evidence="3" key="1">
    <citation type="submission" date="2019-09" db="EMBL/GenBank/DDBJ databases">
        <title>Mumia zhuanghuii sp. nov. isolated from the intestinal contents of plateau pika (Ochotona curzoniae) in the Qinghai-Tibet plateau of China.</title>
        <authorList>
            <person name="Tian Z."/>
        </authorList>
    </citation>
    <scope>NUCLEOTIDE SEQUENCE [LARGE SCALE GENOMIC DNA]</scope>
    <source>
        <strain evidence="3">L-031</strain>
    </source>
</reference>
<evidence type="ECO:0000259" key="1">
    <source>
        <dbReference type="Pfam" id="PF01872"/>
    </source>
</evidence>
<dbReference type="KEGG" id="mlz:F6J85_08095"/>
<dbReference type="RefSeq" id="WP_150924563.1">
    <property type="nucleotide sequence ID" value="NZ_CP044232.1"/>
</dbReference>
<evidence type="ECO:0000313" key="2">
    <source>
        <dbReference type="EMBL" id="QEW03069.1"/>
    </source>
</evidence>
<dbReference type="AlphaFoldDB" id="A0A5J6L3B8"/>
<protein>
    <submittedName>
        <fullName evidence="2">Dihydrofolate reductase</fullName>
    </submittedName>
</protein>
<keyword evidence="3" id="KW-1185">Reference proteome</keyword>
<dbReference type="InterPro" id="IPR002734">
    <property type="entry name" value="RibDG_C"/>
</dbReference>
<dbReference type="PANTHER" id="PTHR38011:SF11">
    <property type="entry name" value="2,5-DIAMINO-6-RIBOSYLAMINO-4(3H)-PYRIMIDINONE 5'-PHOSPHATE REDUCTASE"/>
    <property type="match status" value="1"/>
</dbReference>
<dbReference type="InterPro" id="IPR024072">
    <property type="entry name" value="DHFR-like_dom_sf"/>
</dbReference>
<dbReference type="InterPro" id="IPR050765">
    <property type="entry name" value="Riboflavin_Biosynth_HTPR"/>
</dbReference>
<dbReference type="SUPFAM" id="SSF53597">
    <property type="entry name" value="Dihydrofolate reductase-like"/>
    <property type="match status" value="1"/>
</dbReference>
<dbReference type="PANTHER" id="PTHR38011">
    <property type="entry name" value="DIHYDROFOLATE REDUCTASE FAMILY PROTEIN (AFU_ORTHOLOGUE AFUA_8G06820)"/>
    <property type="match status" value="1"/>
</dbReference>
<dbReference type="GO" id="GO:0009231">
    <property type="term" value="P:riboflavin biosynthetic process"/>
    <property type="evidence" value="ECO:0007669"/>
    <property type="project" value="InterPro"/>
</dbReference>
<organism evidence="2 3">
    <name type="scientific">Microbacterium lushaniae</name>
    <dbReference type="NCBI Taxonomy" id="2614639"/>
    <lineage>
        <taxon>Bacteria</taxon>
        <taxon>Bacillati</taxon>
        <taxon>Actinomycetota</taxon>
        <taxon>Actinomycetes</taxon>
        <taxon>Micrococcales</taxon>
        <taxon>Microbacteriaceae</taxon>
        <taxon>Microbacterium</taxon>
    </lineage>
</organism>
<feature type="domain" description="Bacterial bifunctional deaminase-reductase C-terminal" evidence="1">
    <location>
        <begin position="5"/>
        <end position="175"/>
    </location>
</feature>